<dbReference type="InterPro" id="IPR035082">
    <property type="entry name" value="Nrap_D1"/>
</dbReference>
<dbReference type="Proteomes" id="UP000182444">
    <property type="component" value="Chromosome 1E"/>
</dbReference>
<keyword evidence="5" id="KW-0687">Ribonucleoprotein</keyword>
<dbReference type="Pfam" id="PF17405">
    <property type="entry name" value="Nrap_D4"/>
    <property type="match status" value="1"/>
</dbReference>
<dbReference type="InterPro" id="IPR005554">
    <property type="entry name" value="NOL6/Upt22"/>
</dbReference>
<sequence>MIWIIFKRILHNTIMGVKRPLSKASQHESQSKKVKSEAKPEITSLADLESEDDDSEDDSEDDSGADDDSDEDKFSDKEEEISDNEHEEKPGRVSKKKAKLQLSAAEIKAAKEAAELFKSNIFKMQIDELLKELDVDEKHTKRIGKMLHRVHSIIAEIPKAGPFDVSRASKWASSQQVEIPWNRPSDKTQYKFAFAKPSDVNVVGSFALGSVNRLPGKERVAVDVSVTMPRELFQEKDFLNNRYLHKRAFYLTVLAAALKKELDCSVSYETLDDDIRPVVVLRGINKSDTDFGPKSPFYIRILPVIEEDVFDTKKLAPGRNCLRSKDGEEPPTPLYNSAILADMTTTRYLGFLKKTAKIVPAFVAAWRLGSLWLRQRGFSGAVGQGGFGAMEFGMLMAALLRSKQQLHAGYSSYQLFKGVVRFLAIEDLTRQTWTYSSALELSNDAHFEDNDTRLPCVLDSDTGLNIIAKVQPWAYDLIKHESRVSFDLLSDTTVDRFGLLFLRYIAEPKLYFDEVVRVPVTEIEGHPFTGSKKVQFSSFGNFFANNVYAVLKQGLDDRVACVSVSMETGQAWDIDAKFETSTTGEVSVGLLFTADCNRTVTHGPANDDAEACEAFRDFWGDKAELRRFADGSIKETTVWNGRGLVTSQIIRFVLENHVSPSCLADLYLSSDNYQTMITEVTDAHSKLISEALVNLTAAVNRIELPLVVKNILPASSALRSTDVSPALPFELNGDFFCDAIVQFESSSRWPEEIEAMEKTKLAFLLDMRKKLADQGYRVIVGFNDKQAFALVLTPEGFGFRLHIITETDELLVKHFVKDNANAALRHLAFRQFNDAPNHTRLITTMTTRYPLYGATVRLVKAWLDAHFMTAAFPQELWELIALQPFVSSAPYVPPQSISCAFNRVIAFLARWNWKENPLLLDVEVHPDPSRELAVQENLSDVTGTTTDSAVHAQMTAAFAKHRHLDPALRVPLFVATTRTKVEDGALWSAPKHEGAGIMLSGRLTALAKAAKQVIDTDGQFESLFSTSLAPYDFTIKLRKDQVPKKTSKYKNLQAIVKGTFPNDDGVVANSCNEARRFYDEISNTYAGACLFFSDVLAMDSGVIAGMWLPEAKEPRKFRVNLEYATVPDGSKVTLDQEGIISEIKRIGGDLINKVDVK</sequence>
<dbReference type="Gene3D" id="3.30.70.3020">
    <property type="match status" value="1"/>
</dbReference>
<evidence type="ECO:0000256" key="1">
    <source>
        <dbReference type="ARBA" id="ARBA00004604"/>
    </source>
</evidence>
<dbReference type="Pfam" id="PF17406">
    <property type="entry name" value="Nrap_D5"/>
    <property type="match status" value="1"/>
</dbReference>
<evidence type="ECO:0000259" key="11">
    <source>
        <dbReference type="Pfam" id="PF17406"/>
    </source>
</evidence>
<evidence type="ECO:0000313" key="13">
    <source>
        <dbReference type="EMBL" id="AOW06244.1"/>
    </source>
</evidence>
<feature type="region of interest" description="Disordered" evidence="6">
    <location>
        <begin position="20"/>
        <end position="98"/>
    </location>
</feature>
<dbReference type="EMBL" id="CP017557">
    <property type="protein sequence ID" value="AOW06244.1"/>
    <property type="molecule type" value="Genomic_DNA"/>
</dbReference>
<dbReference type="RefSeq" id="XP_504646.3">
    <property type="nucleotide sequence ID" value="XM_504646.3"/>
</dbReference>
<dbReference type="Gene3D" id="1.10.1410.10">
    <property type="match status" value="2"/>
</dbReference>
<dbReference type="Pfam" id="PF17404">
    <property type="entry name" value="Nrap_D3"/>
    <property type="match status" value="1"/>
</dbReference>
<evidence type="ECO:0000256" key="6">
    <source>
        <dbReference type="SAM" id="MobiDB-lite"/>
    </source>
</evidence>
<accession>A0A1H6PKI6</accession>
<dbReference type="OMA" id="DERAHIP"/>
<dbReference type="Pfam" id="PF03813">
    <property type="entry name" value="Nrap"/>
    <property type="match status" value="1"/>
</dbReference>
<feature type="domain" description="Nrap protein" evidence="9">
    <location>
        <begin position="510"/>
        <end position="658"/>
    </location>
</feature>
<dbReference type="Pfam" id="PF17403">
    <property type="entry name" value="Nrap_D2"/>
    <property type="match status" value="1"/>
</dbReference>
<feature type="compositionally biased region" description="Acidic residues" evidence="6">
    <location>
        <begin position="48"/>
        <end position="82"/>
    </location>
</feature>
<dbReference type="InterPro" id="IPR035367">
    <property type="entry name" value="Nrap_D2"/>
</dbReference>
<feature type="domain" description="Nrap protein" evidence="10">
    <location>
        <begin position="680"/>
        <end position="846"/>
    </location>
</feature>
<evidence type="ECO:0000313" key="14">
    <source>
        <dbReference type="Proteomes" id="UP000182444"/>
    </source>
</evidence>
<dbReference type="PANTHER" id="PTHR17972:SF0">
    <property type="entry name" value="NUCLEOLAR PROTEIN 6"/>
    <property type="match status" value="1"/>
</dbReference>
<dbReference type="InterPro" id="IPR035369">
    <property type="entry name" value="Nrap_D4"/>
</dbReference>
<proteinExistence type="inferred from homology"/>
<evidence type="ECO:0000259" key="9">
    <source>
        <dbReference type="Pfam" id="PF17404"/>
    </source>
</evidence>
<dbReference type="VEuPathDB" id="FungiDB:YALI1_E37387g"/>
<feature type="domain" description="Nrap protein" evidence="12">
    <location>
        <begin position="1028"/>
        <end position="1154"/>
    </location>
</feature>
<dbReference type="GO" id="GO:0032545">
    <property type="term" value="C:CURI complex"/>
    <property type="evidence" value="ECO:0007669"/>
    <property type="project" value="TreeGrafter"/>
</dbReference>
<dbReference type="VEuPathDB" id="FungiDB:YALI0_E31625g"/>
<comment type="subcellular location">
    <subcellularLocation>
        <location evidence="1 5">Nucleus</location>
        <location evidence="1 5">Nucleolus</location>
    </subcellularLocation>
</comment>
<dbReference type="PANTHER" id="PTHR17972">
    <property type="entry name" value="NUCLEOLAR RNA-ASSOCIATED PROTEIN"/>
    <property type="match status" value="1"/>
</dbReference>
<gene>
    <name evidence="13" type="ORF">YALI1_E37387g</name>
</gene>
<evidence type="ECO:0000256" key="5">
    <source>
        <dbReference type="RuleBase" id="RU364032"/>
    </source>
</evidence>
<organism evidence="13 14">
    <name type="scientific">Yarrowia lipolytica</name>
    <name type="common">Candida lipolytica</name>
    <dbReference type="NCBI Taxonomy" id="4952"/>
    <lineage>
        <taxon>Eukaryota</taxon>
        <taxon>Fungi</taxon>
        <taxon>Dikarya</taxon>
        <taxon>Ascomycota</taxon>
        <taxon>Saccharomycotina</taxon>
        <taxon>Dipodascomycetes</taxon>
        <taxon>Dipodascales</taxon>
        <taxon>Dipodascales incertae sedis</taxon>
        <taxon>Yarrowia</taxon>
    </lineage>
</organism>
<dbReference type="GO" id="GO:0006409">
    <property type="term" value="P:tRNA export from nucleus"/>
    <property type="evidence" value="ECO:0007669"/>
    <property type="project" value="TreeGrafter"/>
</dbReference>
<dbReference type="GO" id="GO:0032040">
    <property type="term" value="C:small-subunit processome"/>
    <property type="evidence" value="ECO:0007669"/>
    <property type="project" value="TreeGrafter"/>
</dbReference>
<dbReference type="GO" id="GO:0006364">
    <property type="term" value="P:rRNA processing"/>
    <property type="evidence" value="ECO:0007669"/>
    <property type="project" value="UniProtKB-KW"/>
</dbReference>
<reference evidence="13 14" key="1">
    <citation type="journal article" date="2016" name="PLoS ONE">
        <title>Sequence Assembly of Yarrowia lipolytica Strain W29/CLIB89 Shows Transposable Element Diversity.</title>
        <authorList>
            <person name="Magnan C."/>
            <person name="Yu J."/>
            <person name="Chang I."/>
            <person name="Jahn E."/>
            <person name="Kanomata Y."/>
            <person name="Wu J."/>
            <person name="Zeller M."/>
            <person name="Oakes M."/>
            <person name="Baldi P."/>
            <person name="Sandmeyer S."/>
        </authorList>
    </citation>
    <scope>NUCLEOTIDE SEQUENCE [LARGE SCALE GENOMIC DNA]</scope>
    <source>
        <strain evidence="14">CLIB89(W29)</strain>
    </source>
</reference>
<keyword evidence="4 5" id="KW-0539">Nucleus</keyword>
<dbReference type="InterPro" id="IPR035368">
    <property type="entry name" value="Nrap_D3"/>
</dbReference>
<evidence type="ECO:0000259" key="7">
    <source>
        <dbReference type="Pfam" id="PF03813"/>
    </source>
</evidence>
<feature type="domain" description="Nrap protein" evidence="8">
    <location>
        <begin position="361"/>
        <end position="503"/>
    </location>
</feature>
<dbReference type="GeneID" id="2912971"/>
<dbReference type="KEGG" id="yli:2912971"/>
<evidence type="ECO:0000256" key="3">
    <source>
        <dbReference type="ARBA" id="ARBA00022884"/>
    </source>
</evidence>
<feature type="domain" description="Nrap protein" evidence="7">
    <location>
        <begin position="222"/>
        <end position="357"/>
    </location>
</feature>
<evidence type="ECO:0000256" key="2">
    <source>
        <dbReference type="ARBA" id="ARBA00006674"/>
    </source>
</evidence>
<name>A0A1H6PKI6_YARLL</name>
<evidence type="ECO:0000259" key="8">
    <source>
        <dbReference type="Pfam" id="PF17403"/>
    </source>
</evidence>
<feature type="compositionally biased region" description="Basic and acidic residues" evidence="6">
    <location>
        <begin position="25"/>
        <end position="40"/>
    </location>
</feature>
<evidence type="ECO:0000259" key="12">
    <source>
        <dbReference type="Pfam" id="PF17407"/>
    </source>
</evidence>
<dbReference type="GO" id="GO:0034456">
    <property type="term" value="C:UTP-C complex"/>
    <property type="evidence" value="ECO:0007669"/>
    <property type="project" value="TreeGrafter"/>
</dbReference>
<keyword evidence="3 5" id="KW-0694">RNA-binding</keyword>
<dbReference type="AlphaFoldDB" id="A0A1H6PKI6"/>
<evidence type="ECO:0000259" key="10">
    <source>
        <dbReference type="Pfam" id="PF17405"/>
    </source>
</evidence>
<dbReference type="GO" id="GO:0003723">
    <property type="term" value="F:RNA binding"/>
    <property type="evidence" value="ECO:0007669"/>
    <property type="project" value="UniProtKB-KW"/>
</dbReference>
<dbReference type="InterPro" id="IPR035370">
    <property type="entry name" value="Nrap_D5"/>
</dbReference>
<feature type="domain" description="Nrap protein" evidence="11">
    <location>
        <begin position="849"/>
        <end position="1017"/>
    </location>
</feature>
<dbReference type="Gene3D" id="3.30.70.3030">
    <property type="match status" value="1"/>
</dbReference>
<comment type="similarity">
    <text evidence="2 5">Belongs to the NRAP family.</text>
</comment>
<protein>
    <recommendedName>
        <fullName evidence="5">U3 small nucleolar RNA-associated protein 22</fullName>
    </recommendedName>
</protein>
<evidence type="ECO:0000256" key="4">
    <source>
        <dbReference type="ARBA" id="ARBA00023242"/>
    </source>
</evidence>
<dbReference type="eggNOG" id="KOG2054">
    <property type="taxonomic scope" value="Eukaryota"/>
</dbReference>
<keyword evidence="5" id="KW-0698">rRNA processing</keyword>
<keyword evidence="5" id="KW-0690">Ribosome biogenesis</keyword>
<dbReference type="InterPro" id="IPR035371">
    <property type="entry name" value="Nrap_D6"/>
</dbReference>
<dbReference type="Pfam" id="PF17407">
    <property type="entry name" value="Nrap_D6"/>
    <property type="match status" value="1"/>
</dbReference>